<dbReference type="RefSeq" id="WP_091455978.1">
    <property type="nucleotide sequence ID" value="NZ_FMZZ01000016.1"/>
</dbReference>
<dbReference type="Pfam" id="PF03816">
    <property type="entry name" value="LytR_cpsA_psr"/>
    <property type="match status" value="1"/>
</dbReference>
<organism evidence="5 6">
    <name type="scientific">Actinokineospora iranica</name>
    <dbReference type="NCBI Taxonomy" id="1271860"/>
    <lineage>
        <taxon>Bacteria</taxon>
        <taxon>Bacillati</taxon>
        <taxon>Actinomycetota</taxon>
        <taxon>Actinomycetes</taxon>
        <taxon>Pseudonocardiales</taxon>
        <taxon>Pseudonocardiaceae</taxon>
        <taxon>Actinokineospora</taxon>
    </lineage>
</organism>
<dbReference type="NCBIfam" id="TIGR00350">
    <property type="entry name" value="lytR_cpsA_psr"/>
    <property type="match status" value="1"/>
</dbReference>
<keyword evidence="6" id="KW-1185">Reference proteome</keyword>
<evidence type="ECO:0000259" key="3">
    <source>
        <dbReference type="Pfam" id="PF03816"/>
    </source>
</evidence>
<protein>
    <submittedName>
        <fullName evidence="5">Cell envelope-related function transcriptional attenuator common domain-containing protein</fullName>
    </submittedName>
</protein>
<feature type="compositionally biased region" description="Low complexity" evidence="2">
    <location>
        <begin position="528"/>
        <end position="540"/>
    </location>
</feature>
<name>A0A1G6X543_9PSEU</name>
<evidence type="ECO:0000313" key="6">
    <source>
        <dbReference type="Proteomes" id="UP000199501"/>
    </source>
</evidence>
<reference evidence="6" key="1">
    <citation type="submission" date="2016-10" db="EMBL/GenBank/DDBJ databases">
        <authorList>
            <person name="Varghese N."/>
            <person name="Submissions S."/>
        </authorList>
    </citation>
    <scope>NUCLEOTIDE SEQUENCE [LARGE SCALE GENOMIC DNA]</scope>
    <source>
        <strain evidence="6">IBRC-M 10403</strain>
    </source>
</reference>
<dbReference type="Pfam" id="PF13399">
    <property type="entry name" value="LytR_C"/>
    <property type="match status" value="1"/>
</dbReference>
<feature type="domain" description="Cell envelope-related transcriptional attenuator" evidence="3">
    <location>
        <begin position="266"/>
        <end position="435"/>
    </location>
</feature>
<evidence type="ECO:0000256" key="2">
    <source>
        <dbReference type="SAM" id="MobiDB-lite"/>
    </source>
</evidence>
<feature type="compositionally biased region" description="Basic and acidic residues" evidence="2">
    <location>
        <begin position="136"/>
        <end position="147"/>
    </location>
</feature>
<dbReference type="PANTHER" id="PTHR33392:SF6">
    <property type="entry name" value="POLYISOPRENYL-TEICHOIC ACID--PEPTIDOGLYCAN TEICHOIC ACID TRANSFERASE TAGU"/>
    <property type="match status" value="1"/>
</dbReference>
<feature type="compositionally biased region" description="Low complexity" evidence="2">
    <location>
        <begin position="149"/>
        <end position="168"/>
    </location>
</feature>
<evidence type="ECO:0000259" key="4">
    <source>
        <dbReference type="Pfam" id="PF13399"/>
    </source>
</evidence>
<dbReference type="Gene3D" id="3.30.70.2390">
    <property type="match status" value="1"/>
</dbReference>
<dbReference type="InterPro" id="IPR050922">
    <property type="entry name" value="LytR/CpsA/Psr_CW_biosynth"/>
</dbReference>
<evidence type="ECO:0000256" key="1">
    <source>
        <dbReference type="ARBA" id="ARBA00006068"/>
    </source>
</evidence>
<feature type="compositionally biased region" description="Basic and acidic residues" evidence="2">
    <location>
        <begin position="17"/>
        <end position="101"/>
    </location>
</feature>
<dbReference type="STRING" id="1271860.SAMN05216174_116110"/>
<dbReference type="PANTHER" id="PTHR33392">
    <property type="entry name" value="POLYISOPRENYL-TEICHOIC ACID--PEPTIDOGLYCAN TEICHOIC ACID TRANSFERASE TAGU"/>
    <property type="match status" value="1"/>
</dbReference>
<dbReference type="InterPro" id="IPR004474">
    <property type="entry name" value="LytR_CpsA_psr"/>
</dbReference>
<comment type="similarity">
    <text evidence="1">Belongs to the LytR/CpsA/Psr (LCP) family.</text>
</comment>
<feature type="compositionally biased region" description="Basic and acidic residues" evidence="2">
    <location>
        <begin position="1"/>
        <end position="10"/>
    </location>
</feature>
<accession>A0A1G6X543</accession>
<dbReference type="AlphaFoldDB" id="A0A1G6X543"/>
<gene>
    <name evidence="5" type="ORF">SAMN05216174_116110</name>
</gene>
<evidence type="ECO:0000313" key="5">
    <source>
        <dbReference type="EMBL" id="SDD73239.1"/>
    </source>
</evidence>
<dbReference type="InterPro" id="IPR027381">
    <property type="entry name" value="LytR/CpsA/Psr_C"/>
</dbReference>
<dbReference type="OrthoDB" id="9782542at2"/>
<feature type="domain" description="LytR/CpsA/Psr regulator C-terminal" evidence="4">
    <location>
        <begin position="544"/>
        <end position="627"/>
    </location>
</feature>
<sequence length="659" mass="70261">MEYRPPEPGRRGGQGRPGDRNAPRPDRDVPRPQRPEAPRPPRPARPDREVPRPNRADPARLDPRRADPNRIDPKRDPKRADPRRADPRAEARRDPRADPRRAGAAAPGRSARRDRDAPLPPAARPARAEAPAGTRDPVRRPRPERGAARPRAAAAAPTERVAPRARPAARPRPVPEERKGTGRKVFVSLLSATVLATTGYYWRLADSFANDLTTADVLAPLNERPADGAIDILMVGMDSRTDAQGNPLSKEQLAMLNAGKFDGEVNTDTLIMIRIPNDGGKAVGISIPRDSYVDIPGQGKHKINSAYGRAKLDARARLQKEGVSDERKLEVESNKEGAKSLVATISKLTGASIDHYAEVNLLGFFDITNAIGGIDVCLNKAVKDTYSGANFPAGPQNLQGAAALAFVRQRHGLTNGDIDRIVRQQVFMGAMAKKVFSQDVLTPGSATLGKLQEAIKKSVVLDDQWDIMRFAQQMMSVTGGNIAFKTIPHGTIDLDTPSDGKAVQIDPQQVRSFMQGLLGGSAPPPAPSSGTTPPSSEASAGKPTVTVLNASGRTGLAAEVADSLTAQGFKTGETGNATTRAKSVVRYATGEKSSADSVAKALGDDITVEPDTKLTKGTVTVLLGKDFTTTSQGDRLARTPALDLGAPARAQQPGPVCVN</sequence>
<dbReference type="Proteomes" id="UP000199501">
    <property type="component" value="Unassembled WGS sequence"/>
</dbReference>
<proteinExistence type="inferred from homology"/>
<dbReference type="Gene3D" id="3.40.630.190">
    <property type="entry name" value="LCP protein"/>
    <property type="match status" value="1"/>
</dbReference>
<feature type="region of interest" description="Disordered" evidence="2">
    <location>
        <begin position="515"/>
        <end position="542"/>
    </location>
</feature>
<feature type="region of interest" description="Disordered" evidence="2">
    <location>
        <begin position="1"/>
        <end position="179"/>
    </location>
</feature>
<dbReference type="EMBL" id="FMZZ01000016">
    <property type="protein sequence ID" value="SDD73239.1"/>
    <property type="molecule type" value="Genomic_DNA"/>
</dbReference>